<reference evidence="1" key="2">
    <citation type="submission" date="2023-05" db="EMBL/GenBank/DDBJ databases">
        <authorList>
            <consortium name="Lawrence Berkeley National Laboratory"/>
            <person name="Steindorff A."/>
            <person name="Hensen N."/>
            <person name="Bonometti L."/>
            <person name="Westerberg I."/>
            <person name="Brannstrom I.O."/>
            <person name="Guillou S."/>
            <person name="Cros-Aarteil S."/>
            <person name="Calhoun S."/>
            <person name="Haridas S."/>
            <person name="Kuo A."/>
            <person name="Mondo S."/>
            <person name="Pangilinan J."/>
            <person name="Riley R."/>
            <person name="Labutti K."/>
            <person name="Andreopoulos B."/>
            <person name="Lipzen A."/>
            <person name="Chen C."/>
            <person name="Yanf M."/>
            <person name="Daum C."/>
            <person name="Ng V."/>
            <person name="Clum A."/>
            <person name="Ohm R."/>
            <person name="Martin F."/>
            <person name="Silar P."/>
            <person name="Natvig D."/>
            <person name="Lalanne C."/>
            <person name="Gautier V."/>
            <person name="Ament-Velasquez S.L."/>
            <person name="Kruys A."/>
            <person name="Hutchinson M.I."/>
            <person name="Powell A.J."/>
            <person name="Barry K."/>
            <person name="Miller A.N."/>
            <person name="Grigoriev I.V."/>
            <person name="Debuchy R."/>
            <person name="Gladieux P."/>
            <person name="Thoren M.H."/>
            <person name="Johannesson H."/>
        </authorList>
    </citation>
    <scope>NUCLEOTIDE SEQUENCE</scope>
    <source>
        <strain evidence="1">CBS 757.83</strain>
    </source>
</reference>
<gene>
    <name evidence="1" type="ORF">N658DRAFT_294081</name>
</gene>
<dbReference type="AlphaFoldDB" id="A0AAN6SY56"/>
<dbReference type="Proteomes" id="UP001305647">
    <property type="component" value="Unassembled WGS sequence"/>
</dbReference>
<proteinExistence type="predicted"/>
<accession>A0AAN6SY56</accession>
<comment type="caution">
    <text evidence="1">The sequence shown here is derived from an EMBL/GenBank/DDBJ whole genome shotgun (WGS) entry which is preliminary data.</text>
</comment>
<protein>
    <submittedName>
        <fullName evidence="1">Uncharacterized protein</fullName>
    </submittedName>
</protein>
<reference evidence="1" key="1">
    <citation type="journal article" date="2023" name="Mol. Phylogenet. Evol.">
        <title>Genome-scale phylogeny and comparative genomics of the fungal order Sordariales.</title>
        <authorList>
            <person name="Hensen N."/>
            <person name="Bonometti L."/>
            <person name="Westerberg I."/>
            <person name="Brannstrom I.O."/>
            <person name="Guillou S."/>
            <person name="Cros-Aarteil S."/>
            <person name="Calhoun S."/>
            <person name="Haridas S."/>
            <person name="Kuo A."/>
            <person name="Mondo S."/>
            <person name="Pangilinan J."/>
            <person name="Riley R."/>
            <person name="LaButti K."/>
            <person name="Andreopoulos B."/>
            <person name="Lipzen A."/>
            <person name="Chen C."/>
            <person name="Yan M."/>
            <person name="Daum C."/>
            <person name="Ng V."/>
            <person name="Clum A."/>
            <person name="Steindorff A."/>
            <person name="Ohm R.A."/>
            <person name="Martin F."/>
            <person name="Silar P."/>
            <person name="Natvig D.O."/>
            <person name="Lalanne C."/>
            <person name="Gautier V."/>
            <person name="Ament-Velasquez S.L."/>
            <person name="Kruys A."/>
            <person name="Hutchinson M.I."/>
            <person name="Powell A.J."/>
            <person name="Barry K."/>
            <person name="Miller A.N."/>
            <person name="Grigoriev I.V."/>
            <person name="Debuchy R."/>
            <person name="Gladieux P."/>
            <person name="Hiltunen Thoren M."/>
            <person name="Johannesson H."/>
        </authorList>
    </citation>
    <scope>NUCLEOTIDE SEQUENCE</scope>
    <source>
        <strain evidence="1">CBS 757.83</strain>
    </source>
</reference>
<keyword evidence="2" id="KW-1185">Reference proteome</keyword>
<evidence type="ECO:0000313" key="1">
    <source>
        <dbReference type="EMBL" id="KAK4097316.1"/>
    </source>
</evidence>
<name>A0AAN6SY56_9PEZI</name>
<organism evidence="1 2">
    <name type="scientific">Parathielavia hyrcaniae</name>
    <dbReference type="NCBI Taxonomy" id="113614"/>
    <lineage>
        <taxon>Eukaryota</taxon>
        <taxon>Fungi</taxon>
        <taxon>Dikarya</taxon>
        <taxon>Ascomycota</taxon>
        <taxon>Pezizomycotina</taxon>
        <taxon>Sordariomycetes</taxon>
        <taxon>Sordariomycetidae</taxon>
        <taxon>Sordariales</taxon>
        <taxon>Chaetomiaceae</taxon>
        <taxon>Parathielavia</taxon>
    </lineage>
</organism>
<dbReference type="EMBL" id="MU863678">
    <property type="protein sequence ID" value="KAK4097316.1"/>
    <property type="molecule type" value="Genomic_DNA"/>
</dbReference>
<evidence type="ECO:0000313" key="2">
    <source>
        <dbReference type="Proteomes" id="UP001305647"/>
    </source>
</evidence>
<sequence>MNISCCHLGFQYLQSSLGCTLADPPAPRRPATCLSNWQSLGYVDAYWYYAVPNQRPLSSGVSARHHMISLKSCFSVGEETRESCKRASSTTSQSPLDRTSRHLWSLLNNLKSGNKVIMAPTSDKELVRQSAVLIGVTGTLCLVAFCSSKTKRCTIPIDECVSTLAGAGFASNSHSLCNRTVVVKGLCD</sequence>